<dbReference type="OrthoDB" id="1693841at2759"/>
<dbReference type="PANTHER" id="PTHR33144:SF46">
    <property type="entry name" value="OS04G0610000 PROTEIN"/>
    <property type="match status" value="1"/>
</dbReference>
<evidence type="ECO:0000313" key="2">
    <source>
        <dbReference type="Proteomes" id="UP000828251"/>
    </source>
</evidence>
<dbReference type="Pfam" id="PF03004">
    <property type="entry name" value="Transposase_24"/>
    <property type="match status" value="1"/>
</dbReference>
<protein>
    <recommendedName>
        <fullName evidence="3">Transposase</fullName>
    </recommendedName>
</protein>
<comment type="caution">
    <text evidence="1">The sequence shown here is derived from an EMBL/GenBank/DDBJ whole genome shotgun (WGS) entry which is preliminary data.</text>
</comment>
<accession>A0A9D4A0B0</accession>
<dbReference type="EMBL" id="JAIQCV010000007">
    <property type="protein sequence ID" value="KAH1081801.1"/>
    <property type="molecule type" value="Genomic_DNA"/>
</dbReference>
<dbReference type="Proteomes" id="UP000828251">
    <property type="component" value="Unassembled WGS sequence"/>
</dbReference>
<name>A0A9D4A0B0_9ROSI</name>
<organism evidence="1 2">
    <name type="scientific">Gossypium stocksii</name>
    <dbReference type="NCBI Taxonomy" id="47602"/>
    <lineage>
        <taxon>Eukaryota</taxon>
        <taxon>Viridiplantae</taxon>
        <taxon>Streptophyta</taxon>
        <taxon>Embryophyta</taxon>
        <taxon>Tracheophyta</taxon>
        <taxon>Spermatophyta</taxon>
        <taxon>Magnoliopsida</taxon>
        <taxon>eudicotyledons</taxon>
        <taxon>Gunneridae</taxon>
        <taxon>Pentapetalae</taxon>
        <taxon>rosids</taxon>
        <taxon>malvids</taxon>
        <taxon>Malvales</taxon>
        <taxon>Malvaceae</taxon>
        <taxon>Malvoideae</taxon>
        <taxon>Gossypium</taxon>
    </lineage>
</organism>
<dbReference type="InterPro" id="IPR004252">
    <property type="entry name" value="Probable_transposase_24"/>
</dbReference>
<gene>
    <name evidence="1" type="ORF">J1N35_021562</name>
</gene>
<evidence type="ECO:0008006" key="3">
    <source>
        <dbReference type="Google" id="ProtNLM"/>
    </source>
</evidence>
<keyword evidence="2" id="KW-1185">Reference proteome</keyword>
<dbReference type="PANTHER" id="PTHR33144">
    <property type="entry name" value="OS10G0409366 PROTEIN-RELATED"/>
    <property type="match status" value="1"/>
</dbReference>
<reference evidence="1 2" key="1">
    <citation type="journal article" date="2021" name="Plant Biotechnol. J.">
        <title>Multi-omics assisted identification of the key and species-specific regulatory components of drought-tolerant mechanisms in Gossypium stocksii.</title>
        <authorList>
            <person name="Yu D."/>
            <person name="Ke L."/>
            <person name="Zhang D."/>
            <person name="Wu Y."/>
            <person name="Sun Y."/>
            <person name="Mei J."/>
            <person name="Sun J."/>
            <person name="Sun Y."/>
        </authorList>
    </citation>
    <scope>NUCLEOTIDE SEQUENCE [LARGE SCALE GENOMIC DNA]</scope>
    <source>
        <strain evidence="2">cv. E1</strain>
        <tissue evidence="1">Leaf</tissue>
    </source>
</reference>
<evidence type="ECO:0000313" key="1">
    <source>
        <dbReference type="EMBL" id="KAH1081801.1"/>
    </source>
</evidence>
<dbReference type="AlphaFoldDB" id="A0A9D4A0B0"/>
<proteinExistence type="predicted"/>
<sequence length="254" mass="29800">MPLKLHFSGNNKKKPQKVRAIATFFQKMPLKETQLVAVPRESCFRGLGYLYQEGIGKKWRNHKSTLKKQYFKKDISLKEKLRNVLPGMLKYQWEDAIRFWNSKKEKDCERAGTSSRQKQKFTHIVGSKSFACVAEAMELLSGQKVRLFQLFDITHRKKNRSPMTFKPGEIVEKLKDKKIKYETIASSDSSFNLEDIDNRIITEVLVPERYGRMQASTVEQIAQLRAEAAAREAKQSRKYYKFQLQLQNMMKMFQ</sequence>